<protein>
    <submittedName>
        <fullName evidence="1">Str. FM013</fullName>
    </submittedName>
</protein>
<evidence type="ECO:0000313" key="1">
    <source>
        <dbReference type="EMBL" id="CRL26375.1"/>
    </source>
</evidence>
<keyword evidence="2" id="KW-1185">Reference proteome</keyword>
<dbReference type="Proteomes" id="UP000053732">
    <property type="component" value="Unassembled WGS sequence"/>
</dbReference>
<proteinExistence type="predicted"/>
<sequence length="64" mass="7137">MIPPRHFQTIYFGRASTLGNLVKKPRRNALLAVGRVPKEDKALGPKCFEGAKPIDRARSFMAVI</sequence>
<gene>
    <name evidence="1" type="ORF">PCAMFM013_S018g000068</name>
</gene>
<dbReference type="EMBL" id="HG793151">
    <property type="protein sequence ID" value="CRL26375.1"/>
    <property type="molecule type" value="Genomic_DNA"/>
</dbReference>
<name>A0A0G4PIZ9_PENC3</name>
<organism evidence="1 2">
    <name type="scientific">Penicillium camemberti (strain FM 013)</name>
    <dbReference type="NCBI Taxonomy" id="1429867"/>
    <lineage>
        <taxon>Eukaryota</taxon>
        <taxon>Fungi</taxon>
        <taxon>Dikarya</taxon>
        <taxon>Ascomycota</taxon>
        <taxon>Pezizomycotina</taxon>
        <taxon>Eurotiomycetes</taxon>
        <taxon>Eurotiomycetidae</taxon>
        <taxon>Eurotiales</taxon>
        <taxon>Aspergillaceae</taxon>
        <taxon>Penicillium</taxon>
    </lineage>
</organism>
<accession>A0A0G4PIZ9</accession>
<dbReference type="AlphaFoldDB" id="A0A0G4PIZ9"/>
<reference evidence="1 2" key="1">
    <citation type="journal article" date="2014" name="Nat. Commun.">
        <title>Multiple recent horizontal transfers of a large genomic region in cheese making fungi.</title>
        <authorList>
            <person name="Cheeseman K."/>
            <person name="Ropars J."/>
            <person name="Renault P."/>
            <person name="Dupont J."/>
            <person name="Gouzy J."/>
            <person name="Branca A."/>
            <person name="Abraham A.L."/>
            <person name="Ceppi M."/>
            <person name="Conseiller E."/>
            <person name="Debuchy R."/>
            <person name="Malagnac F."/>
            <person name="Goarin A."/>
            <person name="Silar P."/>
            <person name="Lacoste S."/>
            <person name="Sallet E."/>
            <person name="Bensimon A."/>
            <person name="Giraud T."/>
            <person name="Brygoo Y."/>
        </authorList>
    </citation>
    <scope>NUCLEOTIDE SEQUENCE [LARGE SCALE GENOMIC DNA]</scope>
    <source>
        <strain evidence="2">FM 013</strain>
    </source>
</reference>
<evidence type="ECO:0000313" key="2">
    <source>
        <dbReference type="Proteomes" id="UP000053732"/>
    </source>
</evidence>